<keyword evidence="2 4" id="KW-0479">Metal-binding</keyword>
<dbReference type="PROSITE" id="PS51007">
    <property type="entry name" value="CYTC"/>
    <property type="match status" value="1"/>
</dbReference>
<evidence type="ECO:0000256" key="5">
    <source>
        <dbReference type="SAM" id="MobiDB-lite"/>
    </source>
</evidence>
<dbReference type="InterPro" id="IPR036909">
    <property type="entry name" value="Cyt_c-like_dom_sf"/>
</dbReference>
<feature type="compositionally biased region" description="Low complexity" evidence="5">
    <location>
        <begin position="44"/>
        <end position="66"/>
    </location>
</feature>
<dbReference type="PANTHER" id="PTHR30600">
    <property type="entry name" value="CYTOCHROME C PEROXIDASE-RELATED"/>
    <property type="match status" value="1"/>
</dbReference>
<dbReference type="EMBL" id="FOQU01000001">
    <property type="protein sequence ID" value="SFH89191.1"/>
    <property type="molecule type" value="Genomic_DNA"/>
</dbReference>
<evidence type="ECO:0000256" key="3">
    <source>
        <dbReference type="ARBA" id="ARBA00023004"/>
    </source>
</evidence>
<dbReference type="OrthoDB" id="9805202at2"/>
<reference evidence="7 8" key="1">
    <citation type="submission" date="2016-10" db="EMBL/GenBank/DDBJ databases">
        <authorList>
            <person name="de Groot N.N."/>
        </authorList>
    </citation>
    <scope>NUCLEOTIDE SEQUENCE [LARGE SCALE GENOMIC DNA]</scope>
    <source>
        <strain evidence="7 8">LMG 23650</strain>
    </source>
</reference>
<dbReference type="AlphaFoldDB" id="A0A1I3DRT5"/>
<evidence type="ECO:0000256" key="1">
    <source>
        <dbReference type="ARBA" id="ARBA00022617"/>
    </source>
</evidence>
<gene>
    <name evidence="7" type="ORF">SAMN05192543_101476</name>
</gene>
<dbReference type="InterPro" id="IPR010538">
    <property type="entry name" value="DHOR"/>
</dbReference>
<dbReference type="GO" id="GO:0046872">
    <property type="term" value="F:metal ion binding"/>
    <property type="evidence" value="ECO:0007669"/>
    <property type="project" value="UniProtKB-KW"/>
</dbReference>
<evidence type="ECO:0000259" key="6">
    <source>
        <dbReference type="PROSITE" id="PS51007"/>
    </source>
</evidence>
<dbReference type="GO" id="GO:0009055">
    <property type="term" value="F:electron transfer activity"/>
    <property type="evidence" value="ECO:0007669"/>
    <property type="project" value="InterPro"/>
</dbReference>
<organism evidence="7 8">
    <name type="scientific">Paraburkholderia megapolitana</name>
    <dbReference type="NCBI Taxonomy" id="420953"/>
    <lineage>
        <taxon>Bacteria</taxon>
        <taxon>Pseudomonadati</taxon>
        <taxon>Pseudomonadota</taxon>
        <taxon>Betaproteobacteria</taxon>
        <taxon>Burkholderiales</taxon>
        <taxon>Burkholderiaceae</taxon>
        <taxon>Paraburkholderia</taxon>
    </lineage>
</organism>
<dbReference type="Pfam" id="PF06537">
    <property type="entry name" value="DHOR"/>
    <property type="match status" value="1"/>
</dbReference>
<evidence type="ECO:0000256" key="2">
    <source>
        <dbReference type="ARBA" id="ARBA00022723"/>
    </source>
</evidence>
<accession>A0A1I3DRT5</accession>
<name>A0A1I3DRT5_9BURK</name>
<dbReference type="Proteomes" id="UP000199548">
    <property type="component" value="Unassembled WGS sequence"/>
</dbReference>
<evidence type="ECO:0000313" key="8">
    <source>
        <dbReference type="Proteomes" id="UP000199548"/>
    </source>
</evidence>
<dbReference type="Gene3D" id="1.10.760.10">
    <property type="entry name" value="Cytochrome c-like domain"/>
    <property type="match status" value="1"/>
</dbReference>
<dbReference type="InterPro" id="IPR009056">
    <property type="entry name" value="Cyt_c-like_dom"/>
</dbReference>
<protein>
    <submittedName>
        <fullName evidence="7">CxxC motif-containing protein, DUF1111 family</fullName>
    </submittedName>
</protein>
<keyword evidence="3 4" id="KW-0408">Iron</keyword>
<dbReference type="SUPFAM" id="SSF46626">
    <property type="entry name" value="Cytochrome c"/>
    <property type="match status" value="1"/>
</dbReference>
<feature type="domain" description="Cytochrome c" evidence="6">
    <location>
        <begin position="730"/>
        <end position="865"/>
    </location>
</feature>
<feature type="region of interest" description="Disordered" evidence="5">
    <location>
        <begin position="44"/>
        <end position="84"/>
    </location>
</feature>
<proteinExistence type="predicted"/>
<sequence length="865" mass="92603">MLNINESKERILKRNFLDRLPPFRLTASALTLLAGAALLTACGGESSSDSAGSSSESARSVVSASAHEQPENADPVSDPSAEKPAAFVQTPVVSPSTGSATPLPLLTTSPLPFPRDGAGLVPLWPASQEPIESTQFTLPDGTLVTRFGLVGRNRHARERGETWNEIGYGPNDTVDAKGNPVDKGPGHYLDFVKNYFKNRTWGVEIIDNSHVAGVLRPTLRINNYFQEAQRAGGRSFFHRFDSANVTGFGWMSPGKLKDQSLYGVDAANCPVVPKPPNGALLHPDTVLNDGCSATVDGFPGHDALSYDANGVLAPSKSVAGATQFYDYAVTNGVTGVPVAGRNVPGRPLKIGDTVEVTQAFFSTPEAMLAVGDDGAYHYYTTELTYVVGTGLRPWYGVQPRLNNAPLPDETLQGGTGSVSYDYSDGSAFIFQQQQNDIGMQDMQRFVEGRRLLHSNMTSGEHNEPGNDRDTAVVGLQGPSFNQSSCFSCHVNNGRSPAPALLNQRLDQMAVRAAMIDAQGQQLPDPYYGVTVQMNGNGANGKPVDLGHSVRVAGFDTHTVYLADGTPVELRKPRLSFDGPVPQVVSLRAAQPIIGMGLLEAIPEADILARVRTTPDEDGVKGQANFVFDPDSGVVRLGRFGWKAGKFSLRHQAASALLEDMSVTTTVYPSRVCLTGPATCKSAPADKGLVDADLLSISRYLALVAVPAQRSIKSGFPKGVSPLPYLDVDPVKVAAGAAVFQTLRCASCHVAQMKTGAGDEFQELRDQTIKPYTDLLLHDMGPGLADNYAEGLASGNMWRTPPLWGIGYTERVMGSAGTVGYLHDGRARTLTEAVMWHDGEAARSRERFLALSTNDRQALLAFLQSL</sequence>
<dbReference type="GO" id="GO:0020037">
    <property type="term" value="F:heme binding"/>
    <property type="evidence" value="ECO:0007669"/>
    <property type="project" value="InterPro"/>
</dbReference>
<keyword evidence="1 4" id="KW-0349">Heme</keyword>
<dbReference type="STRING" id="420953.SAMN05192543_101476"/>
<evidence type="ECO:0000256" key="4">
    <source>
        <dbReference type="PROSITE-ProRule" id="PRU00433"/>
    </source>
</evidence>
<dbReference type="InterPro" id="IPR051395">
    <property type="entry name" value="Cytochrome_c_Peroxidase/MauG"/>
</dbReference>
<dbReference type="GO" id="GO:0004130">
    <property type="term" value="F:cytochrome-c peroxidase activity"/>
    <property type="evidence" value="ECO:0007669"/>
    <property type="project" value="TreeGrafter"/>
</dbReference>
<keyword evidence="8" id="KW-1185">Reference proteome</keyword>
<evidence type="ECO:0000313" key="7">
    <source>
        <dbReference type="EMBL" id="SFH89191.1"/>
    </source>
</evidence>
<dbReference type="PANTHER" id="PTHR30600:SF4">
    <property type="entry name" value="CYTOCHROME C DOMAIN-CONTAINING PROTEIN"/>
    <property type="match status" value="1"/>
</dbReference>